<reference evidence="1" key="1">
    <citation type="journal article" date="2020" name="Stud. Mycol.">
        <title>101 Dothideomycetes genomes: a test case for predicting lifestyles and emergence of pathogens.</title>
        <authorList>
            <person name="Haridas S."/>
            <person name="Albert R."/>
            <person name="Binder M."/>
            <person name="Bloem J."/>
            <person name="Labutti K."/>
            <person name="Salamov A."/>
            <person name="Andreopoulos B."/>
            <person name="Baker S."/>
            <person name="Barry K."/>
            <person name="Bills G."/>
            <person name="Bluhm B."/>
            <person name="Cannon C."/>
            <person name="Castanera R."/>
            <person name="Culley D."/>
            <person name="Daum C."/>
            <person name="Ezra D."/>
            <person name="Gonzalez J."/>
            <person name="Henrissat B."/>
            <person name="Kuo A."/>
            <person name="Liang C."/>
            <person name="Lipzen A."/>
            <person name="Lutzoni F."/>
            <person name="Magnuson J."/>
            <person name="Mondo S."/>
            <person name="Nolan M."/>
            <person name="Ohm R."/>
            <person name="Pangilinan J."/>
            <person name="Park H.-J."/>
            <person name="Ramirez L."/>
            <person name="Alfaro M."/>
            <person name="Sun H."/>
            <person name="Tritt A."/>
            <person name="Yoshinaga Y."/>
            <person name="Zwiers L.-H."/>
            <person name="Turgeon B."/>
            <person name="Goodwin S."/>
            <person name="Spatafora J."/>
            <person name="Crous P."/>
            <person name="Grigoriev I."/>
        </authorList>
    </citation>
    <scope>NUCLEOTIDE SEQUENCE</scope>
    <source>
        <strain evidence="1">CBS 675.92</strain>
    </source>
</reference>
<evidence type="ECO:0000313" key="2">
    <source>
        <dbReference type="Proteomes" id="UP000800035"/>
    </source>
</evidence>
<sequence>MGKELWWRRLSGVRKRGQQWRKVAIGASLRCYLCPNHFTFNHALSLQRQILEQKPHPHGGCSKTRNRDSVRIPLTDTRTEFKVLYRHSLHSKTDFSTPSTQLDLQFPLACRLYFHISLHLHSCAPNFQEFHVSTREWRSPSISSEPHNRLTNRRSIARLLLQTRLFLFPVSR</sequence>
<dbReference type="Proteomes" id="UP000800035">
    <property type="component" value="Unassembled WGS sequence"/>
</dbReference>
<gene>
    <name evidence="1" type="ORF">CC80DRAFT_150418</name>
</gene>
<keyword evidence="2" id="KW-1185">Reference proteome</keyword>
<evidence type="ECO:0000313" key="1">
    <source>
        <dbReference type="EMBL" id="KAF1953143.1"/>
    </source>
</evidence>
<dbReference type="EMBL" id="ML977005">
    <property type="protein sequence ID" value="KAF1953143.1"/>
    <property type="molecule type" value="Genomic_DNA"/>
</dbReference>
<organism evidence="1 2">
    <name type="scientific">Byssothecium circinans</name>
    <dbReference type="NCBI Taxonomy" id="147558"/>
    <lineage>
        <taxon>Eukaryota</taxon>
        <taxon>Fungi</taxon>
        <taxon>Dikarya</taxon>
        <taxon>Ascomycota</taxon>
        <taxon>Pezizomycotina</taxon>
        <taxon>Dothideomycetes</taxon>
        <taxon>Pleosporomycetidae</taxon>
        <taxon>Pleosporales</taxon>
        <taxon>Massarineae</taxon>
        <taxon>Massarinaceae</taxon>
        <taxon>Byssothecium</taxon>
    </lineage>
</organism>
<proteinExistence type="predicted"/>
<protein>
    <submittedName>
        <fullName evidence="1">Uncharacterized protein</fullName>
    </submittedName>
</protein>
<dbReference type="AlphaFoldDB" id="A0A6A5TJV9"/>
<name>A0A6A5TJV9_9PLEO</name>
<accession>A0A6A5TJV9</accession>